<dbReference type="AlphaFoldDB" id="A0A840EZH2"/>
<dbReference type="PANTHER" id="PTHR43459:SF1">
    <property type="entry name" value="EG:BACN32G11.4 PROTEIN"/>
    <property type="match status" value="1"/>
</dbReference>
<accession>A0A840EZH2</accession>
<comment type="caution">
    <text evidence="1">The sequence shown here is derived from an EMBL/GenBank/DDBJ whole genome shotgun (WGS) entry which is preliminary data.</text>
</comment>
<organism evidence="1 2">
    <name type="scientific">Gordonia humi</name>
    <dbReference type="NCBI Taxonomy" id="686429"/>
    <lineage>
        <taxon>Bacteria</taxon>
        <taxon>Bacillati</taxon>
        <taxon>Actinomycetota</taxon>
        <taxon>Actinomycetes</taxon>
        <taxon>Mycobacteriales</taxon>
        <taxon>Gordoniaceae</taxon>
        <taxon>Gordonia</taxon>
    </lineage>
</organism>
<dbReference type="InterPro" id="IPR029045">
    <property type="entry name" value="ClpP/crotonase-like_dom_sf"/>
</dbReference>
<evidence type="ECO:0000313" key="2">
    <source>
        <dbReference type="Proteomes" id="UP000551501"/>
    </source>
</evidence>
<evidence type="ECO:0000313" key="1">
    <source>
        <dbReference type="EMBL" id="MBB4137001.1"/>
    </source>
</evidence>
<proteinExistence type="predicted"/>
<sequence length="265" mass="26950">MSLQTGCIDGVRDGVDENGVARLEIDRPAQMNALDGAASARLITVCHEWAARTDIRAVVISGRGGSFCAGADVAGMADDAAAGGGFDESQARGIIENGSNLIGAVRSLRVPVVAAVDGPAVGIGASLAVACDLVYATARSYFLLAFVNIGLMPDGGASALFTASLGRARANAMALLGEKLPAADAFDAGLLTAVADDEEGLSAQVDRALGRLLRASPEALKTTKSALDAHSLGGYDEAIAREIAGQTALLQSPQFQQILAGFAKH</sequence>
<name>A0A840EZH2_9ACTN</name>
<dbReference type="Pfam" id="PF00378">
    <property type="entry name" value="ECH_1"/>
    <property type="match status" value="1"/>
</dbReference>
<dbReference type="InterPro" id="IPR001753">
    <property type="entry name" value="Enoyl-CoA_hydra/iso"/>
</dbReference>
<dbReference type="PANTHER" id="PTHR43459">
    <property type="entry name" value="ENOYL-COA HYDRATASE"/>
    <property type="match status" value="1"/>
</dbReference>
<dbReference type="CDD" id="cd06558">
    <property type="entry name" value="crotonase-like"/>
    <property type="match status" value="1"/>
</dbReference>
<protein>
    <submittedName>
        <fullName evidence="1">Enoyl-CoA hydratase/carnithine racemase</fullName>
    </submittedName>
</protein>
<dbReference type="Proteomes" id="UP000551501">
    <property type="component" value="Unassembled WGS sequence"/>
</dbReference>
<dbReference type="SUPFAM" id="SSF52096">
    <property type="entry name" value="ClpP/crotonase"/>
    <property type="match status" value="1"/>
</dbReference>
<reference evidence="1 2" key="1">
    <citation type="submission" date="2020-08" db="EMBL/GenBank/DDBJ databases">
        <title>Sequencing the genomes of 1000 actinobacteria strains.</title>
        <authorList>
            <person name="Klenk H.-P."/>
        </authorList>
    </citation>
    <scope>NUCLEOTIDE SEQUENCE [LARGE SCALE GENOMIC DNA]</scope>
    <source>
        <strain evidence="1 2">DSM 45298</strain>
    </source>
</reference>
<dbReference type="EMBL" id="JACIFP010000001">
    <property type="protein sequence ID" value="MBB4137001.1"/>
    <property type="molecule type" value="Genomic_DNA"/>
</dbReference>
<dbReference type="Gene3D" id="3.90.226.10">
    <property type="entry name" value="2-enoyl-CoA Hydratase, Chain A, domain 1"/>
    <property type="match status" value="1"/>
</dbReference>
<dbReference type="RefSeq" id="WP_183371909.1">
    <property type="nucleotide sequence ID" value="NZ_BAABHL010000126.1"/>
</dbReference>
<gene>
    <name evidence="1" type="ORF">BKA16_003553</name>
</gene>
<dbReference type="GO" id="GO:0003824">
    <property type="term" value="F:catalytic activity"/>
    <property type="evidence" value="ECO:0007669"/>
    <property type="project" value="UniProtKB-ARBA"/>
</dbReference>
<keyword evidence="2" id="KW-1185">Reference proteome</keyword>